<dbReference type="PIRSF" id="PIRSF031890">
    <property type="entry name" value="UCP031890_transporter_Tim44"/>
    <property type="match status" value="1"/>
</dbReference>
<dbReference type="InterPro" id="IPR016985">
    <property type="entry name" value="UCP031890_Tim44-rel"/>
</dbReference>
<comment type="caution">
    <text evidence="8">The sequence shown here is derived from an EMBL/GenBank/DDBJ whole genome shotgun (WGS) entry which is preliminary data.</text>
</comment>
<feature type="transmembrane region" description="Helical" evidence="6">
    <location>
        <begin position="6"/>
        <end position="25"/>
    </location>
</feature>
<accession>A0A437QP68</accession>
<keyword evidence="6" id="KW-0812">Transmembrane</keyword>
<name>A0A437QP68_9PROT</name>
<keyword evidence="6" id="KW-1133">Transmembrane helix</keyword>
<evidence type="ECO:0000256" key="6">
    <source>
        <dbReference type="SAM" id="Phobius"/>
    </source>
</evidence>
<organism evidence="8 9">
    <name type="scientific">Hwanghaeella grinnelliae</name>
    <dbReference type="NCBI Taxonomy" id="2500179"/>
    <lineage>
        <taxon>Bacteria</taxon>
        <taxon>Pseudomonadati</taxon>
        <taxon>Pseudomonadota</taxon>
        <taxon>Alphaproteobacteria</taxon>
        <taxon>Rhodospirillales</taxon>
        <taxon>Rhodospirillaceae</taxon>
        <taxon>Hwanghaeella</taxon>
    </lineage>
</organism>
<dbReference type="NCBIfam" id="NF033779">
    <property type="entry name" value="Tim44_TimA_adap"/>
    <property type="match status" value="1"/>
</dbReference>
<evidence type="ECO:0000256" key="4">
    <source>
        <dbReference type="ARBA" id="ARBA00023136"/>
    </source>
</evidence>
<sequence length="229" mass="24963">MGSEFNLIDILIFAGIALFLIIRLGSVLGRRTGHQEPPTNVFGAGKKDEDAKNDNGNVVQLPQDRKPGEEDDAFAEAEGPLDAGLTQIKVADPDFNPNEFVSGSKMAFEMVLVAYTEGDEATLRNLLSPEVFDNFRQALKARSDAGQRLEEALIGIDGADILEAKMEGSNALVTVKFVSQQAHALYDSEGKVIEGDPNKIVSVTDIWTFKRDTRSHDPNWALVATRSSN</sequence>
<dbReference type="InterPro" id="IPR032710">
    <property type="entry name" value="NTF2-like_dom_sf"/>
</dbReference>
<dbReference type="Proteomes" id="UP000287447">
    <property type="component" value="Unassembled WGS sequence"/>
</dbReference>
<evidence type="ECO:0000259" key="7">
    <source>
        <dbReference type="SMART" id="SM00978"/>
    </source>
</evidence>
<dbReference type="Gene3D" id="3.10.450.240">
    <property type="match status" value="1"/>
</dbReference>
<dbReference type="SMART" id="SM00978">
    <property type="entry name" value="Tim44"/>
    <property type="match status" value="1"/>
</dbReference>
<dbReference type="SUPFAM" id="SSF54427">
    <property type="entry name" value="NTF2-like"/>
    <property type="match status" value="1"/>
</dbReference>
<dbReference type="RefSeq" id="WP_127765705.1">
    <property type="nucleotide sequence ID" value="NZ_SADE01000002.1"/>
</dbReference>
<keyword evidence="3" id="KW-0809">Transit peptide</keyword>
<comment type="subcellular location">
    <subcellularLocation>
        <location evidence="1">Membrane</location>
    </subcellularLocation>
</comment>
<dbReference type="GO" id="GO:0051087">
    <property type="term" value="F:protein-folding chaperone binding"/>
    <property type="evidence" value="ECO:0007669"/>
    <property type="project" value="TreeGrafter"/>
</dbReference>
<keyword evidence="9" id="KW-1185">Reference proteome</keyword>
<feature type="region of interest" description="Disordered" evidence="5">
    <location>
        <begin position="33"/>
        <end position="57"/>
    </location>
</feature>
<dbReference type="AlphaFoldDB" id="A0A437QP68"/>
<evidence type="ECO:0000313" key="9">
    <source>
        <dbReference type="Proteomes" id="UP000287447"/>
    </source>
</evidence>
<evidence type="ECO:0000313" key="8">
    <source>
        <dbReference type="EMBL" id="RVU36229.1"/>
    </source>
</evidence>
<evidence type="ECO:0000256" key="2">
    <source>
        <dbReference type="ARBA" id="ARBA00009597"/>
    </source>
</evidence>
<reference evidence="9" key="1">
    <citation type="submission" date="2019-01" db="EMBL/GenBank/DDBJ databases">
        <title>Gri0909 isolated from a small marine red alga.</title>
        <authorList>
            <person name="Kim J."/>
            <person name="Jeong S.E."/>
            <person name="Jeon C.O."/>
        </authorList>
    </citation>
    <scope>NUCLEOTIDE SEQUENCE [LARGE SCALE GENOMIC DNA]</scope>
    <source>
        <strain evidence="9">Gri0909</strain>
    </source>
</reference>
<protein>
    <submittedName>
        <fullName evidence="8">Tim44 domain-containing protein</fullName>
    </submittedName>
</protein>
<dbReference type="GO" id="GO:0016020">
    <property type="term" value="C:membrane"/>
    <property type="evidence" value="ECO:0007669"/>
    <property type="project" value="UniProtKB-SubCell"/>
</dbReference>
<evidence type="ECO:0000256" key="1">
    <source>
        <dbReference type="ARBA" id="ARBA00004370"/>
    </source>
</evidence>
<dbReference type="InterPro" id="IPR039544">
    <property type="entry name" value="Tim44-like"/>
</dbReference>
<evidence type="ECO:0000256" key="3">
    <source>
        <dbReference type="ARBA" id="ARBA00022946"/>
    </source>
</evidence>
<dbReference type="PANTHER" id="PTHR10721">
    <property type="entry name" value="MITOCHONDRIAL IMPORT INNER MEMBRANE TRANSLOCASE SUBUNIT TIM44"/>
    <property type="match status" value="1"/>
</dbReference>
<gene>
    <name evidence="8" type="ORF">EOI86_13495</name>
</gene>
<dbReference type="GO" id="GO:0030150">
    <property type="term" value="P:protein import into mitochondrial matrix"/>
    <property type="evidence" value="ECO:0007669"/>
    <property type="project" value="TreeGrafter"/>
</dbReference>
<feature type="domain" description="Tim44-like" evidence="7">
    <location>
        <begin position="81"/>
        <end position="227"/>
    </location>
</feature>
<comment type="similarity">
    <text evidence="2">Belongs to the Tim44 family.</text>
</comment>
<dbReference type="EMBL" id="SADE01000002">
    <property type="protein sequence ID" value="RVU36229.1"/>
    <property type="molecule type" value="Genomic_DNA"/>
</dbReference>
<evidence type="ECO:0000256" key="5">
    <source>
        <dbReference type="SAM" id="MobiDB-lite"/>
    </source>
</evidence>
<dbReference type="OrthoDB" id="9798618at2"/>
<dbReference type="InterPro" id="IPR007379">
    <property type="entry name" value="Tim44-like_dom"/>
</dbReference>
<dbReference type="Pfam" id="PF04280">
    <property type="entry name" value="Tim44"/>
    <property type="match status" value="1"/>
</dbReference>
<proteinExistence type="inferred from homology"/>
<keyword evidence="4 6" id="KW-0472">Membrane</keyword>
<dbReference type="PANTHER" id="PTHR10721:SF1">
    <property type="entry name" value="MITOCHONDRIAL IMPORT INNER MEMBRANE TRANSLOCASE SUBUNIT TIM44"/>
    <property type="match status" value="1"/>
</dbReference>